<keyword evidence="1" id="KW-0472">Membrane</keyword>
<keyword evidence="3" id="KW-1185">Reference proteome</keyword>
<proteinExistence type="predicted"/>
<dbReference type="STRING" id="632955.GCA_000829675_00194"/>
<protein>
    <submittedName>
        <fullName evidence="2">Poly-beta-1,6-N-acetyl-D-glucosamine biosynthesis protein PgaD</fullName>
    </submittedName>
</protein>
<dbReference type="NCBIfam" id="TIGR03940">
    <property type="entry name" value="PGA_PgaD"/>
    <property type="match status" value="1"/>
</dbReference>
<dbReference type="EMBL" id="ATGI01000035">
    <property type="protein sequence ID" value="EPF70849.1"/>
    <property type="molecule type" value="Genomic_DNA"/>
</dbReference>
<organism evidence="2 3">
    <name type="scientific">Acinetobacter rudis CIP 110305</name>
    <dbReference type="NCBI Taxonomy" id="421052"/>
    <lineage>
        <taxon>Bacteria</taxon>
        <taxon>Pseudomonadati</taxon>
        <taxon>Pseudomonadota</taxon>
        <taxon>Gammaproteobacteria</taxon>
        <taxon>Moraxellales</taxon>
        <taxon>Moraxellaceae</taxon>
        <taxon>Acinetobacter</taxon>
    </lineage>
</organism>
<dbReference type="eggNOG" id="ENOG503312A">
    <property type="taxonomic scope" value="Bacteria"/>
</dbReference>
<name>S3N954_9GAMM</name>
<gene>
    <name evidence="2" type="ORF">F945_02888</name>
</gene>
<keyword evidence="1" id="KW-0812">Transmembrane</keyword>
<reference evidence="2 3" key="1">
    <citation type="submission" date="2013-06" db="EMBL/GenBank/DDBJ databases">
        <title>The Genome Sequence of Acinetobacter rudis CIP 110305.</title>
        <authorList>
            <consortium name="The Broad Institute Genome Sequencing Platform"/>
            <consortium name="The Broad Institute Genome Sequencing Center for Infectious Disease"/>
            <person name="Cerqueira G."/>
            <person name="Feldgarden M."/>
            <person name="Courvalin P."/>
            <person name="Perichon B."/>
            <person name="Grillot-Courvalin C."/>
            <person name="Clermont D."/>
            <person name="Rocha E."/>
            <person name="Yoon E.-J."/>
            <person name="Nemec A."/>
            <person name="Young S.K."/>
            <person name="Zeng Q."/>
            <person name="Gargeya S."/>
            <person name="Fitzgerald M."/>
            <person name="Abouelleil A."/>
            <person name="Alvarado L."/>
            <person name="Berlin A.M."/>
            <person name="Chapman S.B."/>
            <person name="Dewar J."/>
            <person name="Goldberg J."/>
            <person name="Griggs A."/>
            <person name="Gujja S."/>
            <person name="Hansen M."/>
            <person name="Howarth C."/>
            <person name="Imamovic A."/>
            <person name="Larimer J."/>
            <person name="McCowan C."/>
            <person name="Murphy C."/>
            <person name="Pearson M."/>
            <person name="Priest M."/>
            <person name="Roberts A."/>
            <person name="Saif S."/>
            <person name="Shea T."/>
            <person name="Sykes S."/>
            <person name="Wortman J."/>
            <person name="Nusbaum C."/>
            <person name="Birren B."/>
        </authorList>
    </citation>
    <scope>NUCLEOTIDE SEQUENCE [LARGE SCALE GENOMIC DNA]</scope>
    <source>
        <strain evidence="2 3">CIP 110305</strain>
    </source>
</reference>
<dbReference type="InterPro" id="IPR023829">
    <property type="entry name" value="PGA_PgaD"/>
</dbReference>
<dbReference type="PATRIC" id="fig|421052.3.peg.2824"/>
<comment type="caution">
    <text evidence="2">The sequence shown here is derived from an EMBL/GenBank/DDBJ whole genome shotgun (WGS) entry which is preliminary data.</text>
</comment>
<feature type="transmembrane region" description="Helical" evidence="1">
    <location>
        <begin position="27"/>
        <end position="49"/>
    </location>
</feature>
<evidence type="ECO:0000313" key="3">
    <source>
        <dbReference type="Proteomes" id="UP000014568"/>
    </source>
</evidence>
<evidence type="ECO:0000313" key="2">
    <source>
        <dbReference type="EMBL" id="EPF70849.1"/>
    </source>
</evidence>
<dbReference type="AlphaFoldDB" id="S3N954"/>
<dbReference type="Proteomes" id="UP000014568">
    <property type="component" value="Unassembled WGS sequence"/>
</dbReference>
<sequence>MKKNPLVIDLRQQLPLHKRYVSNTTTLLLWGSWLLLWRPIVIVIGLIYAHQINLLNRVLETFSSVIENGFTALVACAITLWMWSTFVSPKSKSQAEQKKVEEYAKYFGLHQKHLEETRQQKVVYVHHNREGKITHLN</sequence>
<dbReference type="GO" id="GO:0043709">
    <property type="term" value="P:cell adhesion involved in single-species biofilm formation"/>
    <property type="evidence" value="ECO:0007669"/>
    <property type="project" value="InterPro"/>
</dbReference>
<dbReference type="OrthoDB" id="6691414at2"/>
<dbReference type="RefSeq" id="WP_016657272.1">
    <property type="nucleotide sequence ID" value="NZ_KE340354.1"/>
</dbReference>
<keyword evidence="1" id="KW-1133">Transmembrane helix</keyword>
<accession>S3N954</accession>
<dbReference type="Pfam" id="PF13994">
    <property type="entry name" value="PgaD"/>
    <property type="match status" value="1"/>
</dbReference>
<dbReference type="HOGENOM" id="CLU_127488_0_0_6"/>
<evidence type="ECO:0000256" key="1">
    <source>
        <dbReference type="SAM" id="Phobius"/>
    </source>
</evidence>
<feature type="transmembrane region" description="Helical" evidence="1">
    <location>
        <begin position="69"/>
        <end position="89"/>
    </location>
</feature>